<dbReference type="GO" id="GO:0030178">
    <property type="term" value="P:negative regulation of Wnt signaling pathway"/>
    <property type="evidence" value="ECO:0007669"/>
    <property type="project" value="UniProtKB-UniRule"/>
</dbReference>
<comment type="similarity">
    <text evidence="3 13">Belongs to the TIKI family.</text>
</comment>
<dbReference type="GO" id="GO:0006508">
    <property type="term" value="P:proteolysis"/>
    <property type="evidence" value="ECO:0007669"/>
    <property type="project" value="UniProtKB-KW"/>
</dbReference>
<name>A0A8K0KNQ4_LADFU</name>
<evidence type="ECO:0000256" key="11">
    <source>
        <dbReference type="ARBA" id="ARBA00023136"/>
    </source>
</evidence>
<keyword evidence="9" id="KW-1133">Transmembrane helix</keyword>
<evidence type="ECO:0000256" key="9">
    <source>
        <dbReference type="ARBA" id="ARBA00022989"/>
    </source>
</evidence>
<dbReference type="Pfam" id="PF01963">
    <property type="entry name" value="TraB_PrgY_gumN"/>
    <property type="match status" value="1"/>
</dbReference>
<dbReference type="PANTHER" id="PTHR31120:SF6">
    <property type="entry name" value="METALLOPROTEASE TIKI HOMOLOG"/>
    <property type="match status" value="1"/>
</dbReference>
<keyword evidence="10 13" id="KW-0482">Metalloprotease</keyword>
<evidence type="ECO:0000256" key="14">
    <source>
        <dbReference type="SAM" id="SignalP"/>
    </source>
</evidence>
<evidence type="ECO:0000313" key="15">
    <source>
        <dbReference type="EMBL" id="KAG8237653.1"/>
    </source>
</evidence>
<comment type="cofactor">
    <cofactor evidence="13">
        <name>Mn(2+)</name>
        <dbReference type="ChEBI" id="CHEBI:29035"/>
    </cofactor>
    <cofactor evidence="13">
        <name>Co(2+)</name>
        <dbReference type="ChEBI" id="CHEBI:48828"/>
    </cofactor>
    <text evidence="13">Divalent metal cations. Mn(2+) or Co(2+).</text>
</comment>
<comment type="cofactor">
    <cofactor evidence="1">
        <name>Co(2+)</name>
        <dbReference type="ChEBI" id="CHEBI:48828"/>
    </cofactor>
</comment>
<keyword evidence="4 13" id="KW-0645">Protease</keyword>
<keyword evidence="13" id="KW-1003">Cell membrane</keyword>
<dbReference type="GO" id="GO:0005886">
    <property type="term" value="C:plasma membrane"/>
    <property type="evidence" value="ECO:0007669"/>
    <property type="project" value="UniProtKB-SubCell"/>
</dbReference>
<keyword evidence="6 13" id="KW-0479">Metal-binding</keyword>
<protein>
    <recommendedName>
        <fullName evidence="13">Metalloprotease TIKI homolog</fullName>
        <ecNumber evidence="13">3.4.-.-</ecNumber>
    </recommendedName>
</protein>
<dbReference type="Proteomes" id="UP000792457">
    <property type="component" value="Unassembled WGS sequence"/>
</dbReference>
<comment type="caution">
    <text evidence="15">The sequence shown here is derived from an EMBL/GenBank/DDBJ whole genome shotgun (WGS) entry which is preliminary data.</text>
</comment>
<evidence type="ECO:0000256" key="10">
    <source>
        <dbReference type="ARBA" id="ARBA00023049"/>
    </source>
</evidence>
<evidence type="ECO:0000256" key="7">
    <source>
        <dbReference type="ARBA" id="ARBA00022729"/>
    </source>
</evidence>
<dbReference type="OrthoDB" id="10040378at2759"/>
<evidence type="ECO:0000256" key="6">
    <source>
        <dbReference type="ARBA" id="ARBA00022723"/>
    </source>
</evidence>
<comment type="function">
    <text evidence="13">Metalloprotease that acts as a negative regulator of the Wnt signaling pathway.</text>
</comment>
<dbReference type="InterPro" id="IPR040230">
    <property type="entry name" value="TIKI1/2-like"/>
</dbReference>
<dbReference type="GO" id="GO:0004222">
    <property type="term" value="F:metalloendopeptidase activity"/>
    <property type="evidence" value="ECO:0007669"/>
    <property type="project" value="UniProtKB-UniRule"/>
</dbReference>
<comment type="subcellular location">
    <subcellularLocation>
        <location evidence="13">Cell membrane</location>
        <topology evidence="13">Single-pass type I membrane protein</topology>
    </subcellularLocation>
    <subcellularLocation>
        <location evidence="2">Membrane</location>
        <topology evidence="2">Single-pass type I membrane protein</topology>
    </subcellularLocation>
</comment>
<evidence type="ECO:0000256" key="2">
    <source>
        <dbReference type="ARBA" id="ARBA00004479"/>
    </source>
</evidence>
<keyword evidence="16" id="KW-1185">Reference proteome</keyword>
<dbReference type="CDD" id="cd14789">
    <property type="entry name" value="Tiki"/>
    <property type="match status" value="1"/>
</dbReference>
<dbReference type="PANTHER" id="PTHR31120">
    <property type="entry name" value="METALLOPROTEASE TIKI"/>
    <property type="match status" value="1"/>
</dbReference>
<keyword evidence="12" id="KW-0325">Glycoprotein</keyword>
<evidence type="ECO:0000256" key="3">
    <source>
        <dbReference type="ARBA" id="ARBA00008261"/>
    </source>
</evidence>
<evidence type="ECO:0000256" key="1">
    <source>
        <dbReference type="ARBA" id="ARBA00001941"/>
    </source>
</evidence>
<organism evidence="15 16">
    <name type="scientific">Ladona fulva</name>
    <name type="common">Scarce chaser dragonfly</name>
    <name type="synonym">Libellula fulva</name>
    <dbReference type="NCBI Taxonomy" id="123851"/>
    <lineage>
        <taxon>Eukaryota</taxon>
        <taxon>Metazoa</taxon>
        <taxon>Ecdysozoa</taxon>
        <taxon>Arthropoda</taxon>
        <taxon>Hexapoda</taxon>
        <taxon>Insecta</taxon>
        <taxon>Pterygota</taxon>
        <taxon>Palaeoptera</taxon>
        <taxon>Odonata</taxon>
        <taxon>Epiprocta</taxon>
        <taxon>Anisoptera</taxon>
        <taxon>Libelluloidea</taxon>
        <taxon>Libellulidae</taxon>
        <taxon>Ladona</taxon>
    </lineage>
</organism>
<feature type="signal peptide" evidence="14">
    <location>
        <begin position="1"/>
        <end position="23"/>
    </location>
</feature>
<evidence type="ECO:0000256" key="12">
    <source>
        <dbReference type="ARBA" id="ARBA00023180"/>
    </source>
</evidence>
<keyword evidence="8 13" id="KW-0378">Hydrolase</keyword>
<dbReference type="EMBL" id="KZ309200">
    <property type="protein sequence ID" value="KAG8237653.1"/>
    <property type="molecule type" value="Genomic_DNA"/>
</dbReference>
<dbReference type="GO" id="GO:0046872">
    <property type="term" value="F:metal ion binding"/>
    <property type="evidence" value="ECO:0007669"/>
    <property type="project" value="UniProtKB-UniRule"/>
</dbReference>
<keyword evidence="13" id="KW-0879">Wnt signaling pathway</keyword>
<reference evidence="15" key="2">
    <citation type="submission" date="2017-10" db="EMBL/GenBank/DDBJ databases">
        <title>Ladona fulva Genome sequencing and assembly.</title>
        <authorList>
            <person name="Murali S."/>
            <person name="Richards S."/>
            <person name="Bandaranaike D."/>
            <person name="Bellair M."/>
            <person name="Blankenburg K."/>
            <person name="Chao H."/>
            <person name="Dinh H."/>
            <person name="Doddapaneni H."/>
            <person name="Dugan-Rocha S."/>
            <person name="Elkadiri S."/>
            <person name="Gnanaolivu R."/>
            <person name="Hernandez B."/>
            <person name="Skinner E."/>
            <person name="Javaid M."/>
            <person name="Lee S."/>
            <person name="Li M."/>
            <person name="Ming W."/>
            <person name="Munidasa M."/>
            <person name="Muniz J."/>
            <person name="Nguyen L."/>
            <person name="Hughes D."/>
            <person name="Osuji N."/>
            <person name="Pu L.-L."/>
            <person name="Puazo M."/>
            <person name="Qu C."/>
            <person name="Quiroz J."/>
            <person name="Raj R."/>
            <person name="Weissenberger G."/>
            <person name="Xin Y."/>
            <person name="Zou X."/>
            <person name="Han Y."/>
            <person name="Worley K."/>
            <person name="Muzny D."/>
            <person name="Gibbs R."/>
        </authorList>
    </citation>
    <scope>NUCLEOTIDE SEQUENCE</scope>
    <source>
        <strain evidence="15">Sampled in the wild</strain>
    </source>
</reference>
<keyword evidence="7 13" id="KW-0732">Signal</keyword>
<evidence type="ECO:0000313" key="16">
    <source>
        <dbReference type="Proteomes" id="UP000792457"/>
    </source>
</evidence>
<dbReference type="GO" id="GO:0016055">
    <property type="term" value="P:Wnt signaling pathway"/>
    <property type="evidence" value="ECO:0007669"/>
    <property type="project" value="UniProtKB-KW"/>
</dbReference>
<keyword evidence="5" id="KW-0812">Transmembrane</keyword>
<accession>A0A8K0KNQ4</accession>
<evidence type="ECO:0000256" key="8">
    <source>
        <dbReference type="ARBA" id="ARBA00022801"/>
    </source>
</evidence>
<proteinExistence type="inferred from homology"/>
<dbReference type="AlphaFoldDB" id="A0A8K0KNQ4"/>
<keyword evidence="11" id="KW-0472">Membrane</keyword>
<dbReference type="EC" id="3.4.-.-" evidence="13"/>
<evidence type="ECO:0000256" key="4">
    <source>
        <dbReference type="ARBA" id="ARBA00022670"/>
    </source>
</evidence>
<reference evidence="15" key="1">
    <citation type="submission" date="2013-04" db="EMBL/GenBank/DDBJ databases">
        <authorList>
            <person name="Qu J."/>
            <person name="Murali S.C."/>
            <person name="Bandaranaike D."/>
            <person name="Bellair M."/>
            <person name="Blankenburg K."/>
            <person name="Chao H."/>
            <person name="Dinh H."/>
            <person name="Doddapaneni H."/>
            <person name="Downs B."/>
            <person name="Dugan-Rocha S."/>
            <person name="Elkadiri S."/>
            <person name="Gnanaolivu R.D."/>
            <person name="Hernandez B."/>
            <person name="Javaid M."/>
            <person name="Jayaseelan J.C."/>
            <person name="Lee S."/>
            <person name="Li M."/>
            <person name="Ming W."/>
            <person name="Munidasa M."/>
            <person name="Muniz J."/>
            <person name="Nguyen L."/>
            <person name="Ongeri F."/>
            <person name="Osuji N."/>
            <person name="Pu L.-L."/>
            <person name="Puazo M."/>
            <person name="Qu C."/>
            <person name="Quiroz J."/>
            <person name="Raj R."/>
            <person name="Weissenberger G."/>
            <person name="Xin Y."/>
            <person name="Zou X."/>
            <person name="Han Y."/>
            <person name="Richards S."/>
            <person name="Worley K."/>
            <person name="Muzny D."/>
            <person name="Gibbs R."/>
        </authorList>
    </citation>
    <scope>NUCLEOTIDE SEQUENCE</scope>
    <source>
        <strain evidence="15">Sampled in the wild</strain>
    </source>
</reference>
<sequence length="219" mass="25640">MKYLFNFSFYRLQLLICWAPLDAKGFTAPDYCDGIKSEKPLSFLWGVRRHPPSYFFGTIHVPYTRVWDFIPENAKQAFQESDNVFFELDLLNRKTFEAIHRCQLMPRGQKLSDILPAKLFLRLKRHLEYVQRMIPRWVTSGQYLSTTITGNWRRKRPFWVMLMVKSLNEVDIKWHGIPVLDLYLAQKASSMKKDTGGVEDVEEQCVPVNGISLSQVLTS</sequence>
<dbReference type="InterPro" id="IPR002816">
    <property type="entry name" value="TraB/PrgY/GumN_fam"/>
</dbReference>
<evidence type="ECO:0000256" key="5">
    <source>
        <dbReference type="ARBA" id="ARBA00022692"/>
    </source>
</evidence>
<gene>
    <name evidence="15" type="ORF">J437_LFUL017648</name>
</gene>
<evidence type="ECO:0000256" key="13">
    <source>
        <dbReference type="RuleBase" id="RU369069"/>
    </source>
</evidence>
<feature type="chain" id="PRO_5035466367" description="Metalloprotease TIKI homolog" evidence="14">
    <location>
        <begin position="24"/>
        <end position="219"/>
    </location>
</feature>